<keyword evidence="3 7" id="KW-0378">Hydrolase</keyword>
<protein>
    <submittedName>
        <fullName evidence="7">MBL fold hydrolase</fullName>
    </submittedName>
</protein>
<dbReference type="InterPro" id="IPR051453">
    <property type="entry name" value="MBL_Glyoxalase_II"/>
</dbReference>
<gene>
    <name evidence="7" type="ORF">C9994_05615</name>
    <name evidence="6" type="ORF">GCM10011506_09460</name>
</gene>
<name>A0A2T4DSZ7_9BACT</name>
<keyword evidence="2" id="KW-0479">Metal-binding</keyword>
<evidence type="ECO:0000256" key="2">
    <source>
        <dbReference type="ARBA" id="ARBA00022723"/>
    </source>
</evidence>
<dbReference type="SUPFAM" id="SSF56281">
    <property type="entry name" value="Metallo-hydrolase/oxidoreductase"/>
    <property type="match status" value="1"/>
</dbReference>
<proteinExistence type="predicted"/>
<dbReference type="Proteomes" id="UP000240608">
    <property type="component" value="Unassembled WGS sequence"/>
</dbReference>
<dbReference type="Proteomes" id="UP000636010">
    <property type="component" value="Unassembled WGS sequence"/>
</dbReference>
<evidence type="ECO:0000313" key="6">
    <source>
        <dbReference type="EMBL" id="GGC26200.1"/>
    </source>
</evidence>
<feature type="domain" description="Metallo-beta-lactamase" evidence="5">
    <location>
        <begin position="13"/>
        <end position="195"/>
    </location>
</feature>
<dbReference type="Gene3D" id="3.60.15.10">
    <property type="entry name" value="Ribonuclease Z/Hydroxyacylglutathione hydrolase-like"/>
    <property type="match status" value="1"/>
</dbReference>
<dbReference type="AlphaFoldDB" id="A0A2T4DSZ7"/>
<dbReference type="InterPro" id="IPR001279">
    <property type="entry name" value="Metallo-B-lactamas"/>
</dbReference>
<evidence type="ECO:0000256" key="1">
    <source>
        <dbReference type="ARBA" id="ARBA00001947"/>
    </source>
</evidence>
<dbReference type="Pfam" id="PF00753">
    <property type="entry name" value="Lactamase_B"/>
    <property type="match status" value="1"/>
</dbReference>
<dbReference type="GO" id="GO:0016787">
    <property type="term" value="F:hydrolase activity"/>
    <property type="evidence" value="ECO:0007669"/>
    <property type="project" value="UniProtKB-KW"/>
</dbReference>
<dbReference type="PANTHER" id="PTHR46233">
    <property type="entry name" value="HYDROXYACYLGLUTATHIONE HYDROLASE GLOC"/>
    <property type="match status" value="1"/>
</dbReference>
<sequence length="214" mass="24188">MIHIKHFVFNPFMENTYIVYDDNKEAAIIDPGCYEGYEQNELTSFIKNENLNVTQLINTHCHIDHVLGNAFVKEMYQVPLIMHELDLPVLEAVPSYAAGYGFANYVPSRPDQFLKEGEKHFIGSIPFEVLFLPGHAPGHIGLMNEKERVFIGGDVLFDGSIGRTDLPGGDFDTLINSIQKKLFKYHDDVVVYCGHGPETTLLKEKNTNPFCAIH</sequence>
<dbReference type="RefSeq" id="WP_188460745.1">
    <property type="nucleotide sequence ID" value="NZ_BAABHU010000003.1"/>
</dbReference>
<dbReference type="InterPro" id="IPR036866">
    <property type="entry name" value="RibonucZ/Hydroxyglut_hydro"/>
</dbReference>
<dbReference type="EMBL" id="PYVU01000034">
    <property type="protein sequence ID" value="PTB96838.1"/>
    <property type="molecule type" value="Genomic_DNA"/>
</dbReference>
<evidence type="ECO:0000313" key="7">
    <source>
        <dbReference type="EMBL" id="PTB96838.1"/>
    </source>
</evidence>
<comment type="caution">
    <text evidence="7">The sequence shown here is derived from an EMBL/GenBank/DDBJ whole genome shotgun (WGS) entry which is preliminary data.</text>
</comment>
<accession>A0A2T4DSZ7</accession>
<organism evidence="7 8">
    <name type="scientific">Marivirga lumbricoides</name>
    <dbReference type="NCBI Taxonomy" id="1046115"/>
    <lineage>
        <taxon>Bacteria</taxon>
        <taxon>Pseudomonadati</taxon>
        <taxon>Bacteroidota</taxon>
        <taxon>Cytophagia</taxon>
        <taxon>Cytophagales</taxon>
        <taxon>Marivirgaceae</taxon>
        <taxon>Marivirga</taxon>
    </lineage>
</organism>
<keyword evidence="9" id="KW-1185">Reference proteome</keyword>
<comment type="cofactor">
    <cofactor evidence="1">
        <name>Zn(2+)</name>
        <dbReference type="ChEBI" id="CHEBI:29105"/>
    </cofactor>
</comment>
<dbReference type="PANTHER" id="PTHR46233:SF3">
    <property type="entry name" value="HYDROXYACYLGLUTATHIONE HYDROLASE GLOC"/>
    <property type="match status" value="1"/>
</dbReference>
<evidence type="ECO:0000256" key="4">
    <source>
        <dbReference type="ARBA" id="ARBA00022833"/>
    </source>
</evidence>
<dbReference type="EMBL" id="BMEC01000003">
    <property type="protein sequence ID" value="GGC26200.1"/>
    <property type="molecule type" value="Genomic_DNA"/>
</dbReference>
<reference evidence="6" key="4">
    <citation type="submission" date="2024-05" db="EMBL/GenBank/DDBJ databases">
        <authorList>
            <person name="Sun Q."/>
            <person name="Zhou Y."/>
        </authorList>
    </citation>
    <scope>NUCLEOTIDE SEQUENCE</scope>
    <source>
        <strain evidence="6">CGMCC 1.10832</strain>
    </source>
</reference>
<dbReference type="GO" id="GO:0046872">
    <property type="term" value="F:metal ion binding"/>
    <property type="evidence" value="ECO:0007669"/>
    <property type="project" value="UniProtKB-KW"/>
</dbReference>
<reference evidence="6" key="1">
    <citation type="journal article" date="2014" name="Int. J. Syst. Evol. Microbiol.">
        <title>Complete genome of a new Firmicutes species belonging to the dominant human colonic microbiota ('Ruminococcus bicirculans') reveals two chromosomes and a selective capacity to utilize plant glucans.</title>
        <authorList>
            <consortium name="NISC Comparative Sequencing Program"/>
            <person name="Wegmann U."/>
            <person name="Louis P."/>
            <person name="Goesmann A."/>
            <person name="Henrissat B."/>
            <person name="Duncan S.H."/>
            <person name="Flint H.J."/>
        </authorList>
    </citation>
    <scope>NUCLEOTIDE SEQUENCE</scope>
    <source>
        <strain evidence="6">CGMCC 1.10832</strain>
    </source>
</reference>
<evidence type="ECO:0000313" key="9">
    <source>
        <dbReference type="Proteomes" id="UP000636010"/>
    </source>
</evidence>
<evidence type="ECO:0000256" key="3">
    <source>
        <dbReference type="ARBA" id="ARBA00022801"/>
    </source>
</evidence>
<evidence type="ECO:0000259" key="5">
    <source>
        <dbReference type="SMART" id="SM00849"/>
    </source>
</evidence>
<dbReference type="CDD" id="cd06262">
    <property type="entry name" value="metallo-hydrolase-like_MBL-fold"/>
    <property type="match status" value="1"/>
</dbReference>
<reference evidence="9" key="3">
    <citation type="journal article" date="2019" name="Int. J. Syst. Evol. Microbiol.">
        <title>The Global Catalogue of Microorganisms (GCM) 10K type strain sequencing project: providing services to taxonomists for standard genome sequencing and annotation.</title>
        <authorList>
            <consortium name="The Broad Institute Genomics Platform"/>
            <consortium name="The Broad Institute Genome Sequencing Center for Infectious Disease"/>
            <person name="Wu L."/>
            <person name="Ma J."/>
        </authorList>
    </citation>
    <scope>NUCLEOTIDE SEQUENCE [LARGE SCALE GENOMIC DNA]</scope>
    <source>
        <strain evidence="9">CGMCC 1.10832</strain>
    </source>
</reference>
<dbReference type="SMART" id="SM00849">
    <property type="entry name" value="Lactamase_B"/>
    <property type="match status" value="1"/>
</dbReference>
<keyword evidence="4" id="KW-0862">Zinc</keyword>
<reference evidence="7 8" key="2">
    <citation type="submission" date="2018-03" db="EMBL/GenBank/DDBJ databases">
        <title>Cross-interface Injection: A General Nanoliter Liquid Handling Method Applied to Single Cells Genome Amplification Automated Nanoliter Liquid Handling Applied to Single Cell Multiple Displacement Amplification.</title>
        <authorList>
            <person name="Yun J."/>
            <person name="Xu P."/>
            <person name="Xu J."/>
            <person name="Dai X."/>
            <person name="Wang Y."/>
            <person name="Zheng X."/>
            <person name="Cao C."/>
            <person name="Yi Q."/>
            <person name="Zhu Y."/>
            <person name="Wang L."/>
            <person name="Dong Z."/>
            <person name="Huang Y."/>
            <person name="Huang L."/>
            <person name="Du W."/>
        </authorList>
    </citation>
    <scope>NUCLEOTIDE SEQUENCE [LARGE SCALE GENOMIC DNA]</scope>
    <source>
        <strain evidence="7 8">Z-D1-2</strain>
    </source>
</reference>
<evidence type="ECO:0000313" key="8">
    <source>
        <dbReference type="Proteomes" id="UP000240608"/>
    </source>
</evidence>